<keyword evidence="10" id="KW-0735">Signal-anchor</keyword>
<evidence type="ECO:0000256" key="7">
    <source>
        <dbReference type="ARBA" id="ARBA00022676"/>
    </source>
</evidence>
<evidence type="ECO:0000259" key="19">
    <source>
        <dbReference type="Pfam" id="PF00912"/>
    </source>
</evidence>
<keyword evidence="8" id="KW-0808">Transferase</keyword>
<dbReference type="EC" id="3.4.16.4" evidence="3"/>
<comment type="catalytic activity">
    <reaction evidence="15">
        <text>[GlcNAc-(1-&gt;4)-Mur2Ac(oyl-L-Ala-gamma-D-Glu-L-Lys-D-Ala-D-Ala)](n)-di-trans,octa-cis-undecaprenyl diphosphate + beta-D-GlcNAc-(1-&gt;4)-Mur2Ac(oyl-L-Ala-gamma-D-Glu-L-Lys-D-Ala-D-Ala)-di-trans,octa-cis-undecaprenyl diphosphate = [GlcNAc-(1-&gt;4)-Mur2Ac(oyl-L-Ala-gamma-D-Glu-L-Lys-D-Ala-D-Ala)](n+1)-di-trans,octa-cis-undecaprenyl diphosphate + di-trans,octa-cis-undecaprenyl diphosphate + H(+)</text>
        <dbReference type="Rhea" id="RHEA:23708"/>
        <dbReference type="Rhea" id="RHEA-COMP:9602"/>
        <dbReference type="Rhea" id="RHEA-COMP:9603"/>
        <dbReference type="ChEBI" id="CHEBI:15378"/>
        <dbReference type="ChEBI" id="CHEBI:58405"/>
        <dbReference type="ChEBI" id="CHEBI:60033"/>
        <dbReference type="ChEBI" id="CHEBI:78435"/>
        <dbReference type="EC" id="2.4.99.28"/>
    </reaction>
</comment>
<evidence type="ECO:0000256" key="4">
    <source>
        <dbReference type="ARBA" id="ARBA00018638"/>
    </source>
</evidence>
<accession>A0ABT2TKT8</accession>
<dbReference type="Pfam" id="PF00912">
    <property type="entry name" value="Transgly"/>
    <property type="match status" value="1"/>
</dbReference>
<dbReference type="Gene3D" id="1.10.3810.10">
    <property type="entry name" value="Biosynthetic peptidoglycan transglycosylase-like"/>
    <property type="match status" value="1"/>
</dbReference>
<evidence type="ECO:0000313" key="21">
    <source>
        <dbReference type="Proteomes" id="UP001652442"/>
    </source>
</evidence>
<dbReference type="SUPFAM" id="SSF56601">
    <property type="entry name" value="beta-lactamase/transpeptidase-like"/>
    <property type="match status" value="1"/>
</dbReference>
<feature type="region of interest" description="Disordered" evidence="16">
    <location>
        <begin position="1"/>
        <end position="21"/>
    </location>
</feature>
<dbReference type="InterPro" id="IPR050396">
    <property type="entry name" value="Glycosyltr_51/Transpeptidase"/>
</dbReference>
<dbReference type="PANTHER" id="PTHR32282:SF33">
    <property type="entry name" value="PEPTIDOGLYCAN GLYCOSYLTRANSFERASE"/>
    <property type="match status" value="1"/>
</dbReference>
<gene>
    <name evidence="20" type="ORF">OCV88_10865</name>
</gene>
<comment type="catalytic activity">
    <reaction evidence="13">
        <text>Preferential cleavage: (Ac)2-L-Lys-D-Ala-|-D-Ala. Also transpeptidation of peptidyl-alanyl moieties that are N-acyl substituents of D-alanine.</text>
        <dbReference type="EC" id="3.4.16.4"/>
    </reaction>
</comment>
<dbReference type="EC" id="2.4.99.28" evidence="14"/>
<dbReference type="InterPro" id="IPR012338">
    <property type="entry name" value="Beta-lactam/transpept-like"/>
</dbReference>
<dbReference type="Gene3D" id="3.40.710.10">
    <property type="entry name" value="DD-peptidase/beta-lactamase superfamily"/>
    <property type="match status" value="1"/>
</dbReference>
<keyword evidence="17" id="KW-1133">Transmembrane helix</keyword>
<proteinExistence type="predicted"/>
<evidence type="ECO:0000256" key="2">
    <source>
        <dbReference type="ARBA" id="ARBA00004401"/>
    </source>
</evidence>
<sequence>MKNEDNTNNKNKKKKGRKKRRPGRIIRNIILGIVIAFAALFLLGNLFFHYKYGETIFSCAKFGKEAVAESTADTFRPNQASTVYSSDGKEIAKLYEDTESTYLDFDNIPKNVINAFVAVEDRTFWKNSGIDVKGIVRVSLNFLKTKGDVAQGASTITQQLSRDIFLTNEKSLVRKVKEIFIAMNLNKKYSKEEIMEYYCNNVCFANGIFGIEDASQTYFNKPASQLTLSEAAYLCAIPNRPEYYNPFKDSSNAITRRDKILEDMYECGYITQQEMNDAVSEEITIAKQEDNDEFYNYETSFAIKCATEYLMGYLYDFNFQYQFDTDSEYAEYHQKYNEVYQQAKHRLYTGGYEIQTSLDLEAQQGLQEVVNNQLSFDQRLKKGSETYNLQSGMTVIDNNTGKVVASVGGREQEGITQALSYNHSFQGSNQPGSSIKPLVVYTPALMKGYTPTSAIPDINVDVAKKSTQKVSSMTGTKYSLREAVVRSKNGCAYWLLNDITPKYGLSFLEEMGFSNLHPNDNNLSAALGGFSYGTSPWEMANAYYTLYNSGTYTKADCLTSIKDNTGKEIYEAPASKEVYSSTASDEIIDIMRGVFKSPGTASSLNWSSSTQTEAAGKTGTTNDNRDGWFCGFTPYYTIAVWVGNDDNSPYPGLSGSTYPARIWKEAMLYMIKDKPAASFDLSVSGSSNTVVPDEEETETDNTDSTDNTNTDTQDNTQQNPADTPQTTPDTPDDNQDDNPDDIQGDIKPDPDDGGSTDTPSTDPDTPPDGGDGGSDSEGDQGQDSQQKPDGSGQGSSSSGSQTNQNSKN</sequence>
<dbReference type="InterPro" id="IPR023346">
    <property type="entry name" value="Lysozyme-like_dom_sf"/>
</dbReference>
<comment type="function">
    <text evidence="1">Cell wall formation. Synthesis of cross-linked peptidoglycan from the lipid intermediates. The enzyme has a penicillin-insensitive transglycosylase N-terminal domain (formation of linear glycan strands) and a penicillin-sensitive transpeptidase C-terminal domain (cross-linking of the peptide subunits).</text>
</comment>
<reference evidence="20 21" key="1">
    <citation type="journal article" date="2021" name="ISME Commun">
        <title>Automated analysis of genomic sequences facilitates high-throughput and comprehensive description of bacteria.</title>
        <authorList>
            <person name="Hitch T.C.A."/>
        </authorList>
    </citation>
    <scope>NUCLEOTIDE SEQUENCE [LARGE SCALE GENOMIC DNA]</scope>
    <source>
        <strain evidence="20 21">Sanger_109</strain>
    </source>
</reference>
<evidence type="ECO:0000313" key="20">
    <source>
        <dbReference type="EMBL" id="MCU6762830.1"/>
    </source>
</evidence>
<evidence type="ECO:0000256" key="8">
    <source>
        <dbReference type="ARBA" id="ARBA00022679"/>
    </source>
</evidence>
<feature type="compositionally biased region" description="Acidic residues" evidence="16">
    <location>
        <begin position="692"/>
        <end position="703"/>
    </location>
</feature>
<evidence type="ECO:0000256" key="12">
    <source>
        <dbReference type="ARBA" id="ARBA00023268"/>
    </source>
</evidence>
<feature type="compositionally biased region" description="Basic residues" evidence="16">
    <location>
        <begin position="10"/>
        <end position="21"/>
    </location>
</feature>
<evidence type="ECO:0000256" key="13">
    <source>
        <dbReference type="ARBA" id="ARBA00034000"/>
    </source>
</evidence>
<evidence type="ECO:0000256" key="6">
    <source>
        <dbReference type="ARBA" id="ARBA00022670"/>
    </source>
</evidence>
<evidence type="ECO:0000256" key="16">
    <source>
        <dbReference type="SAM" id="MobiDB-lite"/>
    </source>
</evidence>
<feature type="compositionally biased region" description="Low complexity" evidence="16">
    <location>
        <begin position="704"/>
        <end position="729"/>
    </location>
</feature>
<keyword evidence="12" id="KW-0511">Multifunctional enzyme</keyword>
<evidence type="ECO:0000256" key="15">
    <source>
        <dbReference type="ARBA" id="ARBA00049902"/>
    </source>
</evidence>
<evidence type="ECO:0000256" key="11">
    <source>
        <dbReference type="ARBA" id="ARBA00023251"/>
    </source>
</evidence>
<keyword evidence="17" id="KW-0812">Transmembrane</keyword>
<comment type="caution">
    <text evidence="20">The sequence shown here is derived from an EMBL/GenBank/DDBJ whole genome shotgun (WGS) entry which is preliminary data.</text>
</comment>
<dbReference type="Pfam" id="PF00905">
    <property type="entry name" value="Transpeptidase"/>
    <property type="match status" value="1"/>
</dbReference>
<keyword evidence="21" id="KW-1185">Reference proteome</keyword>
<feature type="compositionally biased region" description="Low complexity" evidence="16">
    <location>
        <begin position="781"/>
        <end position="801"/>
    </location>
</feature>
<keyword evidence="7" id="KW-0328">Glycosyltransferase</keyword>
<comment type="subcellular location">
    <subcellularLocation>
        <location evidence="2">Cell membrane</location>
        <topology evidence="2">Single-pass type II membrane protein</topology>
    </subcellularLocation>
</comment>
<feature type="compositionally biased region" description="Polar residues" evidence="16">
    <location>
        <begin position="681"/>
        <end position="690"/>
    </location>
</feature>
<keyword evidence="11" id="KW-0046">Antibiotic resistance</keyword>
<feature type="compositionally biased region" description="Low complexity" evidence="16">
    <location>
        <begin position="753"/>
        <end position="763"/>
    </location>
</feature>
<feature type="domain" description="Glycosyl transferase family 51" evidence="19">
    <location>
        <begin position="88"/>
        <end position="264"/>
    </location>
</feature>
<feature type="transmembrane region" description="Helical" evidence="17">
    <location>
        <begin position="25"/>
        <end position="48"/>
    </location>
</feature>
<dbReference type="PANTHER" id="PTHR32282">
    <property type="entry name" value="BINDING PROTEIN TRANSPEPTIDASE, PUTATIVE-RELATED"/>
    <property type="match status" value="1"/>
</dbReference>
<evidence type="ECO:0000259" key="18">
    <source>
        <dbReference type="Pfam" id="PF00905"/>
    </source>
</evidence>
<keyword evidence="5" id="KW-0121">Carboxypeptidase</keyword>
<dbReference type="InterPro" id="IPR036950">
    <property type="entry name" value="PBP_transglycosylase"/>
</dbReference>
<keyword evidence="17" id="KW-0472">Membrane</keyword>
<dbReference type="InterPro" id="IPR001460">
    <property type="entry name" value="PCN-bd_Tpept"/>
</dbReference>
<feature type="domain" description="Penicillin-binding protein transpeptidase" evidence="18">
    <location>
        <begin position="393"/>
        <end position="665"/>
    </location>
</feature>
<evidence type="ECO:0000256" key="9">
    <source>
        <dbReference type="ARBA" id="ARBA00022801"/>
    </source>
</evidence>
<evidence type="ECO:0000256" key="17">
    <source>
        <dbReference type="SAM" id="Phobius"/>
    </source>
</evidence>
<protein>
    <recommendedName>
        <fullName evidence="4">Penicillin-binding protein 1A</fullName>
        <ecNumber evidence="14">2.4.99.28</ecNumber>
        <ecNumber evidence="3">3.4.16.4</ecNumber>
    </recommendedName>
</protein>
<organism evidence="20 21">
    <name type="scientific">Brotonthovivens ammoniilytica</name>
    <dbReference type="NCBI Taxonomy" id="2981725"/>
    <lineage>
        <taxon>Bacteria</taxon>
        <taxon>Bacillati</taxon>
        <taxon>Bacillota</taxon>
        <taxon>Clostridia</taxon>
        <taxon>Lachnospirales</taxon>
        <taxon>Lachnospiraceae</taxon>
        <taxon>Brotonthovivens</taxon>
    </lineage>
</organism>
<feature type="region of interest" description="Disordered" evidence="16">
    <location>
        <begin position="679"/>
        <end position="808"/>
    </location>
</feature>
<feature type="compositionally biased region" description="Acidic residues" evidence="16">
    <location>
        <begin position="730"/>
        <end position="743"/>
    </location>
</feature>
<evidence type="ECO:0000256" key="14">
    <source>
        <dbReference type="ARBA" id="ARBA00044770"/>
    </source>
</evidence>
<evidence type="ECO:0000256" key="3">
    <source>
        <dbReference type="ARBA" id="ARBA00012448"/>
    </source>
</evidence>
<evidence type="ECO:0000256" key="1">
    <source>
        <dbReference type="ARBA" id="ARBA00002624"/>
    </source>
</evidence>
<dbReference type="SUPFAM" id="SSF53955">
    <property type="entry name" value="Lysozyme-like"/>
    <property type="match status" value="1"/>
</dbReference>
<dbReference type="InterPro" id="IPR001264">
    <property type="entry name" value="Glyco_trans_51"/>
</dbReference>
<keyword evidence="9" id="KW-0378">Hydrolase</keyword>
<name>A0ABT2TKT8_9FIRM</name>
<dbReference type="EMBL" id="JAOQJQ010000004">
    <property type="protein sequence ID" value="MCU6762830.1"/>
    <property type="molecule type" value="Genomic_DNA"/>
</dbReference>
<dbReference type="Proteomes" id="UP001652442">
    <property type="component" value="Unassembled WGS sequence"/>
</dbReference>
<dbReference type="RefSeq" id="WP_158425535.1">
    <property type="nucleotide sequence ID" value="NZ_JAOQJQ010000004.1"/>
</dbReference>
<keyword evidence="6" id="KW-0645">Protease</keyword>
<evidence type="ECO:0000256" key="10">
    <source>
        <dbReference type="ARBA" id="ARBA00022968"/>
    </source>
</evidence>
<evidence type="ECO:0000256" key="5">
    <source>
        <dbReference type="ARBA" id="ARBA00022645"/>
    </source>
</evidence>